<keyword evidence="1" id="KW-0472">Membrane</keyword>
<protein>
    <submittedName>
        <fullName evidence="2">Uncharacterized protein</fullName>
    </submittedName>
</protein>
<feature type="transmembrane region" description="Helical" evidence="1">
    <location>
        <begin position="12"/>
        <end position="36"/>
    </location>
</feature>
<dbReference type="RefSeq" id="WP_115628034.1">
    <property type="nucleotide sequence ID" value="NZ_UIGI01000001.1"/>
</dbReference>
<evidence type="ECO:0000256" key="1">
    <source>
        <dbReference type="SAM" id="Phobius"/>
    </source>
</evidence>
<dbReference type="EMBL" id="UIGI01000001">
    <property type="protein sequence ID" value="SUW63275.1"/>
    <property type="molecule type" value="Genomic_DNA"/>
</dbReference>
<evidence type="ECO:0000313" key="3">
    <source>
        <dbReference type="Proteomes" id="UP000255528"/>
    </source>
</evidence>
<gene>
    <name evidence="2" type="ORF">NCTC12119_01762</name>
</gene>
<reference evidence="2 3" key="1">
    <citation type="submission" date="2018-06" db="EMBL/GenBank/DDBJ databases">
        <authorList>
            <consortium name="Pathogen Informatics"/>
            <person name="Doyle S."/>
        </authorList>
    </citation>
    <scope>NUCLEOTIDE SEQUENCE [LARGE SCALE GENOMIC DNA]</scope>
    <source>
        <strain evidence="2 3">NCTC12119</strain>
    </source>
</reference>
<dbReference type="AlphaFoldDB" id="A0A381C5W6"/>
<name>A0A381C5W6_9ENTR</name>
<dbReference type="Proteomes" id="UP000255528">
    <property type="component" value="Unassembled WGS sequence"/>
</dbReference>
<keyword evidence="1" id="KW-1133">Transmembrane helix</keyword>
<sequence>MNQAVPQSLWTMPATIIAIVGIGLTIIGWIVTALFARANNSKNLKKLETNRLIDELFYKLDFIYNEMLELLEDNEKDKRVSYYIFTSSVRHVEFICERIEILDSKKTKDTGFIAELRQSCTNDAKYEISKVGTTLHEIQNINEKIKNKYIKSF</sequence>
<proteinExistence type="predicted"/>
<evidence type="ECO:0000313" key="2">
    <source>
        <dbReference type="EMBL" id="SUW63275.1"/>
    </source>
</evidence>
<organism evidence="2 3">
    <name type="scientific">Buttiauxella agrestis</name>
    <dbReference type="NCBI Taxonomy" id="82977"/>
    <lineage>
        <taxon>Bacteria</taxon>
        <taxon>Pseudomonadati</taxon>
        <taxon>Pseudomonadota</taxon>
        <taxon>Gammaproteobacteria</taxon>
        <taxon>Enterobacterales</taxon>
        <taxon>Enterobacteriaceae</taxon>
        <taxon>Buttiauxella</taxon>
    </lineage>
</organism>
<keyword evidence="1" id="KW-0812">Transmembrane</keyword>
<accession>A0A381C5W6</accession>